<protein>
    <submittedName>
        <fullName evidence="9">Decarboxylase</fullName>
    </submittedName>
</protein>
<dbReference type="Proteomes" id="UP001174694">
    <property type="component" value="Unassembled WGS sequence"/>
</dbReference>
<feature type="transmembrane region" description="Helical" evidence="7">
    <location>
        <begin position="101"/>
        <end position="120"/>
    </location>
</feature>
<organism evidence="9 10">
    <name type="scientific">Pleurostoma richardsiae</name>
    <dbReference type="NCBI Taxonomy" id="41990"/>
    <lineage>
        <taxon>Eukaryota</taxon>
        <taxon>Fungi</taxon>
        <taxon>Dikarya</taxon>
        <taxon>Ascomycota</taxon>
        <taxon>Pezizomycotina</taxon>
        <taxon>Sordariomycetes</taxon>
        <taxon>Sordariomycetidae</taxon>
        <taxon>Calosphaeriales</taxon>
        <taxon>Pleurostomataceae</taxon>
        <taxon>Pleurostoma</taxon>
    </lineage>
</organism>
<keyword evidence="2 7" id="KW-0812">Transmembrane</keyword>
<keyword evidence="4 7" id="KW-0472">Membrane</keyword>
<evidence type="ECO:0000313" key="9">
    <source>
        <dbReference type="EMBL" id="KAJ9137543.1"/>
    </source>
</evidence>
<feature type="transmembrane region" description="Helical" evidence="7">
    <location>
        <begin position="245"/>
        <end position="267"/>
    </location>
</feature>
<feature type="region of interest" description="Disordered" evidence="6">
    <location>
        <begin position="281"/>
        <end position="308"/>
    </location>
</feature>
<dbReference type="GO" id="GO:0016020">
    <property type="term" value="C:membrane"/>
    <property type="evidence" value="ECO:0007669"/>
    <property type="project" value="UniProtKB-SubCell"/>
</dbReference>
<evidence type="ECO:0000256" key="7">
    <source>
        <dbReference type="SAM" id="Phobius"/>
    </source>
</evidence>
<evidence type="ECO:0000256" key="4">
    <source>
        <dbReference type="ARBA" id="ARBA00023136"/>
    </source>
</evidence>
<keyword evidence="3 7" id="KW-1133">Transmembrane helix</keyword>
<dbReference type="EMBL" id="JANBVO010000034">
    <property type="protein sequence ID" value="KAJ9137543.1"/>
    <property type="molecule type" value="Genomic_DNA"/>
</dbReference>
<evidence type="ECO:0000259" key="8">
    <source>
        <dbReference type="Pfam" id="PF20684"/>
    </source>
</evidence>
<accession>A0AA38R7G5</accession>
<proteinExistence type="inferred from homology"/>
<dbReference type="InterPro" id="IPR052337">
    <property type="entry name" value="SAT4-like"/>
</dbReference>
<dbReference type="PANTHER" id="PTHR33048:SF47">
    <property type="entry name" value="INTEGRAL MEMBRANE PROTEIN-RELATED"/>
    <property type="match status" value="1"/>
</dbReference>
<keyword evidence="10" id="KW-1185">Reference proteome</keyword>
<feature type="transmembrane region" description="Helical" evidence="7">
    <location>
        <begin position="211"/>
        <end position="233"/>
    </location>
</feature>
<feature type="domain" description="Rhodopsin" evidence="8">
    <location>
        <begin position="26"/>
        <end position="269"/>
    </location>
</feature>
<comment type="subcellular location">
    <subcellularLocation>
        <location evidence="1">Membrane</location>
        <topology evidence="1">Multi-pass membrane protein</topology>
    </subcellularLocation>
</comment>
<evidence type="ECO:0000256" key="2">
    <source>
        <dbReference type="ARBA" id="ARBA00022692"/>
    </source>
</evidence>
<gene>
    <name evidence="9" type="ORF">NKR23_g9099</name>
</gene>
<dbReference type="PANTHER" id="PTHR33048">
    <property type="entry name" value="PTH11-LIKE INTEGRAL MEMBRANE PROTEIN (AFU_ORTHOLOGUE AFUA_5G11245)"/>
    <property type="match status" value="1"/>
</dbReference>
<evidence type="ECO:0000256" key="3">
    <source>
        <dbReference type="ARBA" id="ARBA00022989"/>
    </source>
</evidence>
<feature type="compositionally biased region" description="Basic and acidic residues" evidence="6">
    <location>
        <begin position="327"/>
        <end position="350"/>
    </location>
</feature>
<evidence type="ECO:0000256" key="1">
    <source>
        <dbReference type="ARBA" id="ARBA00004141"/>
    </source>
</evidence>
<feature type="transmembrane region" description="Helical" evidence="7">
    <location>
        <begin position="13"/>
        <end position="33"/>
    </location>
</feature>
<dbReference type="AlphaFoldDB" id="A0AA38R7G5"/>
<dbReference type="Pfam" id="PF20684">
    <property type="entry name" value="Fung_rhodopsin"/>
    <property type="match status" value="1"/>
</dbReference>
<feature type="region of interest" description="Disordered" evidence="6">
    <location>
        <begin position="327"/>
        <end position="387"/>
    </location>
</feature>
<evidence type="ECO:0000313" key="10">
    <source>
        <dbReference type="Proteomes" id="UP001174694"/>
    </source>
</evidence>
<comment type="caution">
    <text evidence="9">The sequence shown here is derived from an EMBL/GenBank/DDBJ whole genome shotgun (WGS) entry which is preliminary data.</text>
</comment>
<feature type="transmembrane region" description="Helical" evidence="7">
    <location>
        <begin position="132"/>
        <end position="157"/>
    </location>
</feature>
<dbReference type="InterPro" id="IPR049326">
    <property type="entry name" value="Rhodopsin_dom_fungi"/>
</dbReference>
<reference evidence="9" key="1">
    <citation type="submission" date="2022-07" db="EMBL/GenBank/DDBJ databases">
        <title>Fungi with potential for degradation of polypropylene.</title>
        <authorList>
            <person name="Gostincar C."/>
        </authorList>
    </citation>
    <scope>NUCLEOTIDE SEQUENCE</scope>
    <source>
        <strain evidence="9">EXF-13308</strain>
    </source>
</reference>
<sequence>MPSTESHLAVDSWTLWGIGMATVICRLASRRMLFGSFKKYQLDDYLMMLAAISFTGVVVSSNQVAINGSNYVSDEVVAQFTPQERNNAEWGSKMLLALEQFQLATIWLVKACLLLLYARMTSGLNEGIAVKALAVYCAVGYVIIQVLYLGVWCRPIYYYWAVPVPHDHPQCKSYHNHMITVTVLNVSSDLAMLCVPVPLIARAHLPLKRKLVLCVVFSLGALVVLVAILNRYFNFTTTNDLVFLVWYNGEASTAVMIANIPFCWTLLRRLFALDAWGGYSSNGRGSRTRTAPPPPMGSGRIGGMEKRRRGPHSVILGVDMTESMERIADSEGERGSQHELRSMDQRDADSKSWAQSQTSDVELGGVEGGKRGITKTVTIEQSWKGDS</sequence>
<name>A0AA38R7G5_9PEZI</name>
<evidence type="ECO:0000256" key="5">
    <source>
        <dbReference type="ARBA" id="ARBA00038359"/>
    </source>
</evidence>
<comment type="similarity">
    <text evidence="5">Belongs to the SAT4 family.</text>
</comment>
<evidence type="ECO:0000256" key="6">
    <source>
        <dbReference type="SAM" id="MobiDB-lite"/>
    </source>
</evidence>